<feature type="region of interest" description="Disordered" evidence="1">
    <location>
        <begin position="86"/>
        <end position="197"/>
    </location>
</feature>
<gene>
    <name evidence="2" type="ORF">B0H15DRAFT_513935</name>
</gene>
<name>A0AAD6UDX9_9AGAR</name>
<dbReference type="EMBL" id="JARJCN010000006">
    <property type="protein sequence ID" value="KAJ7100235.1"/>
    <property type="molecule type" value="Genomic_DNA"/>
</dbReference>
<dbReference type="GO" id="GO:0062064">
    <property type="term" value="F:box C/D methylation guide snoRNP complex binding"/>
    <property type="evidence" value="ECO:0007669"/>
    <property type="project" value="TreeGrafter"/>
</dbReference>
<comment type="caution">
    <text evidence="2">The sequence shown here is derived from an EMBL/GenBank/DDBJ whole genome shotgun (WGS) entry which is preliminary data.</text>
</comment>
<feature type="compositionally biased region" description="Acidic residues" evidence="1">
    <location>
        <begin position="146"/>
        <end position="155"/>
    </location>
</feature>
<accession>A0AAD6UDX9</accession>
<dbReference type="Pfam" id="PF15370">
    <property type="entry name" value="NOPCHAP1"/>
    <property type="match status" value="1"/>
</dbReference>
<proteinExistence type="predicted"/>
<dbReference type="Proteomes" id="UP001222325">
    <property type="component" value="Unassembled WGS sequence"/>
</dbReference>
<reference evidence="2" key="1">
    <citation type="submission" date="2023-03" db="EMBL/GenBank/DDBJ databases">
        <title>Massive genome expansion in bonnet fungi (Mycena s.s.) driven by repeated elements and novel gene families across ecological guilds.</title>
        <authorList>
            <consortium name="Lawrence Berkeley National Laboratory"/>
            <person name="Harder C.B."/>
            <person name="Miyauchi S."/>
            <person name="Viragh M."/>
            <person name="Kuo A."/>
            <person name="Thoen E."/>
            <person name="Andreopoulos B."/>
            <person name="Lu D."/>
            <person name="Skrede I."/>
            <person name="Drula E."/>
            <person name="Henrissat B."/>
            <person name="Morin E."/>
            <person name="Kohler A."/>
            <person name="Barry K."/>
            <person name="LaButti K."/>
            <person name="Morin E."/>
            <person name="Salamov A."/>
            <person name="Lipzen A."/>
            <person name="Mereny Z."/>
            <person name="Hegedus B."/>
            <person name="Baldrian P."/>
            <person name="Stursova M."/>
            <person name="Weitz H."/>
            <person name="Taylor A."/>
            <person name="Grigoriev I.V."/>
            <person name="Nagy L.G."/>
            <person name="Martin F."/>
            <person name="Kauserud H."/>
        </authorList>
    </citation>
    <scope>NUCLEOTIDE SEQUENCE</scope>
    <source>
        <strain evidence="2">CBHHK173m</strain>
    </source>
</reference>
<dbReference type="PANTHER" id="PTHR28674">
    <property type="entry name" value="SIMILAR TO DNA SEGMENT, CHR 10, WAYNE STATE UNIVERSITY 102,-EXPRESSED"/>
    <property type="match status" value="1"/>
</dbReference>
<organism evidence="2 3">
    <name type="scientific">Mycena belliarum</name>
    <dbReference type="NCBI Taxonomy" id="1033014"/>
    <lineage>
        <taxon>Eukaryota</taxon>
        <taxon>Fungi</taxon>
        <taxon>Dikarya</taxon>
        <taxon>Basidiomycota</taxon>
        <taxon>Agaricomycotina</taxon>
        <taxon>Agaricomycetes</taxon>
        <taxon>Agaricomycetidae</taxon>
        <taxon>Agaricales</taxon>
        <taxon>Marasmiineae</taxon>
        <taxon>Mycenaceae</taxon>
        <taxon>Mycena</taxon>
    </lineage>
</organism>
<feature type="compositionally biased region" description="Acidic residues" evidence="1">
    <location>
        <begin position="129"/>
        <end position="139"/>
    </location>
</feature>
<evidence type="ECO:0000256" key="1">
    <source>
        <dbReference type="SAM" id="MobiDB-lite"/>
    </source>
</evidence>
<dbReference type="GO" id="GO:0000492">
    <property type="term" value="P:box C/D snoRNP assembly"/>
    <property type="evidence" value="ECO:0007669"/>
    <property type="project" value="InterPro"/>
</dbReference>
<sequence length="210" mass="22540">MSLSQGKGKQPETLEIEDDDARLQRIQRALEQLNTVAPSQAAGLESLLNAPGASQPESGSGVPLEELLARVQEFLPQLQASNAQLAEMAARDPRSVDIENVEGDEEVIEMNLGLGVFEDRTGKQGSDSSSDEDSSDAESEEKSSDSDSDDMDTTDDSSSSDVRSAARPQGLGRQVAPLPRRAIISRPTKPLPRRARPEIVVLSATITEDN</sequence>
<protein>
    <submittedName>
        <fullName evidence="2">Uncharacterized protein</fullName>
    </submittedName>
</protein>
<feature type="compositionally biased region" description="Acidic residues" evidence="1">
    <location>
        <begin position="99"/>
        <end position="108"/>
    </location>
</feature>
<evidence type="ECO:0000313" key="2">
    <source>
        <dbReference type="EMBL" id="KAJ7100235.1"/>
    </source>
</evidence>
<dbReference type="AlphaFoldDB" id="A0AAD6UDX9"/>
<keyword evidence="3" id="KW-1185">Reference proteome</keyword>
<evidence type="ECO:0000313" key="3">
    <source>
        <dbReference type="Proteomes" id="UP001222325"/>
    </source>
</evidence>
<dbReference type="PANTHER" id="PTHR28674:SF1">
    <property type="entry name" value="NOP PROTEIN CHAPERONE 1"/>
    <property type="match status" value="1"/>
</dbReference>
<dbReference type="InterPro" id="IPR027921">
    <property type="entry name" value="NOPCHAP1"/>
</dbReference>